<name>A0A1I6UY25_9EURY</name>
<accession>A0A1I6UY25</accession>
<gene>
    <name evidence="2" type="ORF">SAMN04488556_4162</name>
</gene>
<evidence type="ECO:0000313" key="3">
    <source>
        <dbReference type="Proteomes" id="UP000199199"/>
    </source>
</evidence>
<organism evidence="2 3">
    <name type="scientific">Halostagnicola kamekurae</name>
    <dbReference type="NCBI Taxonomy" id="619731"/>
    <lineage>
        <taxon>Archaea</taxon>
        <taxon>Methanobacteriati</taxon>
        <taxon>Methanobacteriota</taxon>
        <taxon>Stenosarchaea group</taxon>
        <taxon>Halobacteria</taxon>
        <taxon>Halobacteriales</taxon>
        <taxon>Natrialbaceae</taxon>
        <taxon>Halostagnicola</taxon>
    </lineage>
</organism>
<keyword evidence="3" id="KW-1185">Reference proteome</keyword>
<dbReference type="InterPro" id="IPR036869">
    <property type="entry name" value="J_dom_sf"/>
</dbReference>
<dbReference type="CDD" id="cd06257">
    <property type="entry name" value="DnaJ"/>
    <property type="match status" value="1"/>
</dbReference>
<dbReference type="Pfam" id="PF00226">
    <property type="entry name" value="DnaJ"/>
    <property type="match status" value="1"/>
</dbReference>
<reference evidence="3" key="1">
    <citation type="submission" date="2016-10" db="EMBL/GenBank/DDBJ databases">
        <authorList>
            <person name="Varghese N."/>
            <person name="Submissions S."/>
        </authorList>
    </citation>
    <scope>NUCLEOTIDE SEQUENCE [LARGE SCALE GENOMIC DNA]</scope>
    <source>
        <strain evidence="3">DSM 22427</strain>
    </source>
</reference>
<dbReference type="AlphaFoldDB" id="A0A1I6UY25"/>
<feature type="domain" description="J" evidence="1">
    <location>
        <begin position="46"/>
        <end position="93"/>
    </location>
</feature>
<dbReference type="SUPFAM" id="SSF46565">
    <property type="entry name" value="Chaperone J-domain"/>
    <property type="match status" value="1"/>
</dbReference>
<evidence type="ECO:0000259" key="1">
    <source>
        <dbReference type="Pfam" id="PF00226"/>
    </source>
</evidence>
<proteinExistence type="predicted"/>
<dbReference type="InterPro" id="IPR001623">
    <property type="entry name" value="DnaJ_domain"/>
</dbReference>
<dbReference type="Proteomes" id="UP000199199">
    <property type="component" value="Unassembled WGS sequence"/>
</dbReference>
<dbReference type="Gene3D" id="1.10.287.110">
    <property type="entry name" value="DnaJ domain"/>
    <property type="match status" value="1"/>
</dbReference>
<sequence>MRRIRLAERCGVETAKDIDEIAQLPPADGEEIAAPPVSSNGFDREPHEILEVAPDASAETVKAVARRKSADVHPDGDDPDVEEYKRIQKAKEAIIGG</sequence>
<evidence type="ECO:0000313" key="2">
    <source>
        <dbReference type="EMBL" id="SFT06274.1"/>
    </source>
</evidence>
<protein>
    <recommendedName>
        <fullName evidence="1">J domain-containing protein</fullName>
    </recommendedName>
</protein>
<dbReference type="RefSeq" id="WP_245779552.1">
    <property type="nucleotide sequence ID" value="NZ_FOZS01000008.1"/>
</dbReference>
<dbReference type="EMBL" id="FOZS01000008">
    <property type="protein sequence ID" value="SFT06274.1"/>
    <property type="molecule type" value="Genomic_DNA"/>
</dbReference>